<gene>
    <name evidence="4" type="ORF">AWW66_23380</name>
</gene>
<evidence type="ECO:0000256" key="2">
    <source>
        <dbReference type="ARBA" id="ARBA00022729"/>
    </source>
</evidence>
<evidence type="ECO:0000313" key="4">
    <source>
        <dbReference type="EMBL" id="KXK59611.1"/>
    </source>
</evidence>
<dbReference type="InterPro" id="IPR028082">
    <property type="entry name" value="Peripla_BP_I"/>
</dbReference>
<dbReference type="PANTHER" id="PTHR30483:SF38">
    <property type="entry name" value="BLR7848 PROTEIN"/>
    <property type="match status" value="1"/>
</dbReference>
<dbReference type="Gene3D" id="3.40.50.2300">
    <property type="match status" value="2"/>
</dbReference>
<evidence type="ECO:0000313" key="5">
    <source>
        <dbReference type="Proteomes" id="UP000070620"/>
    </source>
</evidence>
<organism evidence="4 5">
    <name type="scientific">Micromonospora rosaria</name>
    <dbReference type="NCBI Taxonomy" id="47874"/>
    <lineage>
        <taxon>Bacteria</taxon>
        <taxon>Bacillati</taxon>
        <taxon>Actinomycetota</taxon>
        <taxon>Actinomycetes</taxon>
        <taxon>Micromonosporales</taxon>
        <taxon>Micromonosporaceae</taxon>
        <taxon>Micromonospora</taxon>
    </lineage>
</organism>
<dbReference type="AlphaFoldDB" id="A0A136PMG0"/>
<name>A0A136PMG0_9ACTN</name>
<dbReference type="RefSeq" id="WP_067370430.1">
    <property type="nucleotide sequence ID" value="NZ_JBIUBN010000007.1"/>
</dbReference>
<dbReference type="InterPro" id="IPR028081">
    <property type="entry name" value="Leu-bd"/>
</dbReference>
<proteinExistence type="inferred from homology"/>
<dbReference type="SUPFAM" id="SSF53822">
    <property type="entry name" value="Periplasmic binding protein-like I"/>
    <property type="match status" value="1"/>
</dbReference>
<dbReference type="Pfam" id="PF13458">
    <property type="entry name" value="Peripla_BP_6"/>
    <property type="match status" value="1"/>
</dbReference>
<protein>
    <submittedName>
        <fullName evidence="4">ABC transporter substrate-binding protein</fullName>
    </submittedName>
</protein>
<sequence>MATATNPSAALTRRSVLTLGASSLLLGACGQEPPGDPGSAAPDGPELLIGASLELTGRGAALGVLQERALRITVDQLDADGVRVGDHRRRVRVDVRDNTGDAQVAGRHAAEFAAREDVCAMLGGTLAETSAALAETAQQQRIPFLSLGSGDGIVQPTAERTYVYKLTPDAHDVARRLAELVRDQGLRQVALLASDGLHGRSGRQAMRAALRAADVGLSRTGALPATGLDVAAAVRRLTADADRPDGVVVWAGSPDASSAARELRRSGYDGPLFFDATAVTEETVDSRNVTTMEGAYVVHPACLDESTLTNTTTAALARRDFVFRYIEQHGAFSGFAPYASDAVRLVADAAGLARSADRGRLRAFLEQQVTEGIAGAYAFSPERHGGMERDSLGVYTVSRGDWTRVS</sequence>
<dbReference type="EMBL" id="LRQV01000105">
    <property type="protein sequence ID" value="KXK59611.1"/>
    <property type="molecule type" value="Genomic_DNA"/>
</dbReference>
<keyword evidence="5" id="KW-1185">Reference proteome</keyword>
<dbReference type="OrthoDB" id="3364060at2"/>
<keyword evidence="2" id="KW-0732">Signal</keyword>
<comment type="similarity">
    <text evidence="1">Belongs to the leucine-binding protein family.</text>
</comment>
<dbReference type="Proteomes" id="UP000070620">
    <property type="component" value="Unassembled WGS sequence"/>
</dbReference>
<dbReference type="PANTHER" id="PTHR30483">
    <property type="entry name" value="LEUCINE-SPECIFIC-BINDING PROTEIN"/>
    <property type="match status" value="1"/>
</dbReference>
<feature type="domain" description="Leucine-binding protein" evidence="3">
    <location>
        <begin position="49"/>
        <end position="388"/>
    </location>
</feature>
<comment type="caution">
    <text evidence="4">The sequence shown here is derived from an EMBL/GenBank/DDBJ whole genome shotgun (WGS) entry which is preliminary data.</text>
</comment>
<reference evidence="4 5" key="1">
    <citation type="submission" date="2016-01" db="EMBL/GenBank/DDBJ databases">
        <title>Whole genome sequence and analysis of Micromonospora rosaria DSM 803, which can produce antibacterial substance rosamicin.</title>
        <authorList>
            <person name="Yang H."/>
            <person name="He X."/>
            <person name="Zhu D."/>
        </authorList>
    </citation>
    <scope>NUCLEOTIDE SEQUENCE [LARGE SCALE GENOMIC DNA]</scope>
    <source>
        <strain evidence="4 5">DSM 803</strain>
    </source>
</reference>
<accession>A0A136PMG0</accession>
<evidence type="ECO:0000256" key="1">
    <source>
        <dbReference type="ARBA" id="ARBA00010062"/>
    </source>
</evidence>
<evidence type="ECO:0000259" key="3">
    <source>
        <dbReference type="Pfam" id="PF13458"/>
    </source>
</evidence>
<dbReference type="InterPro" id="IPR051010">
    <property type="entry name" value="BCAA_transport"/>
</dbReference>